<sequence>MADQPNLDKLPPELQAMIFELLPTSAVKAMRLVSKHYSTEAAKALWTDTTISLDHVLESLPATFPNGLVDNVRRLSVKTESYDWDWKNDVAFELLNKLPRDRLLAFQCQDFAVSGKVLETLLEKHSYLSELSIFPDDNGLPDTSVVRGNSSRLQSAHIQLAYQEEIPRGISALFERISGLQEMRLEPRWYDDNGMNWSSPPPDHWPNLQRLVICRLNLQNTMAVTAAPPYVPQLKALELLNCSRFEGFLQLIAGQNKEGPGCRTLESFICQTDISEFNRATDVLARLLKLAKCLTRFILDIDGHEEHPILSRVGPPVNPWKELQFTMFSDPWRQLRSAHDIAYIAVGCKNLERLVIGIKYDFEVNRDPFDLTELMHTSGPLINIAKMPTLKRLS</sequence>
<dbReference type="AlphaFoldDB" id="A0A9P4WB81"/>
<dbReference type="Gene3D" id="3.80.10.10">
    <property type="entry name" value="Ribonuclease Inhibitor"/>
    <property type="match status" value="1"/>
</dbReference>
<proteinExistence type="predicted"/>
<dbReference type="Proteomes" id="UP000801428">
    <property type="component" value="Unassembled WGS sequence"/>
</dbReference>
<evidence type="ECO:0008006" key="3">
    <source>
        <dbReference type="Google" id="ProtNLM"/>
    </source>
</evidence>
<dbReference type="InterPro" id="IPR036047">
    <property type="entry name" value="F-box-like_dom_sf"/>
</dbReference>
<dbReference type="SUPFAM" id="SSF81383">
    <property type="entry name" value="F-box domain"/>
    <property type="match status" value="1"/>
</dbReference>
<comment type="caution">
    <text evidence="1">The sequence shown here is derived from an EMBL/GenBank/DDBJ whole genome shotgun (WGS) entry which is preliminary data.</text>
</comment>
<accession>A0A9P4WB81</accession>
<evidence type="ECO:0000313" key="2">
    <source>
        <dbReference type="Proteomes" id="UP000801428"/>
    </source>
</evidence>
<keyword evidence="2" id="KW-1185">Reference proteome</keyword>
<evidence type="ECO:0000313" key="1">
    <source>
        <dbReference type="EMBL" id="KAF3000954.1"/>
    </source>
</evidence>
<name>A0A9P4WB81_CURKU</name>
<organism evidence="1 2">
    <name type="scientific">Curvularia kusanoi</name>
    <name type="common">Cochliobolus kusanoi</name>
    <dbReference type="NCBI Taxonomy" id="90978"/>
    <lineage>
        <taxon>Eukaryota</taxon>
        <taxon>Fungi</taxon>
        <taxon>Dikarya</taxon>
        <taxon>Ascomycota</taxon>
        <taxon>Pezizomycotina</taxon>
        <taxon>Dothideomycetes</taxon>
        <taxon>Pleosporomycetidae</taxon>
        <taxon>Pleosporales</taxon>
        <taxon>Pleosporineae</taxon>
        <taxon>Pleosporaceae</taxon>
        <taxon>Curvularia</taxon>
    </lineage>
</organism>
<reference evidence="1" key="1">
    <citation type="submission" date="2019-04" db="EMBL/GenBank/DDBJ databases">
        <title>Sequencing of skin fungus with MAO and IRED activity.</title>
        <authorList>
            <person name="Marsaioli A.J."/>
            <person name="Bonatto J.M.C."/>
            <person name="Reis Junior O."/>
        </authorList>
    </citation>
    <scope>NUCLEOTIDE SEQUENCE</scope>
    <source>
        <strain evidence="1">30M1</strain>
    </source>
</reference>
<dbReference type="EMBL" id="SWKU01000014">
    <property type="protein sequence ID" value="KAF3000954.1"/>
    <property type="molecule type" value="Genomic_DNA"/>
</dbReference>
<dbReference type="InterPro" id="IPR032675">
    <property type="entry name" value="LRR_dom_sf"/>
</dbReference>
<dbReference type="OrthoDB" id="3794824at2759"/>
<protein>
    <recommendedName>
        <fullName evidence="3">F-box domain-containing protein</fullName>
    </recommendedName>
</protein>
<gene>
    <name evidence="1" type="ORF">E8E13_009106</name>
</gene>